<gene>
    <name evidence="4" type="ORF">LK10_15345</name>
</gene>
<evidence type="ECO:0000256" key="1">
    <source>
        <dbReference type="ARBA" id="ARBA00022962"/>
    </source>
</evidence>
<dbReference type="GO" id="GO:0016740">
    <property type="term" value="F:transferase activity"/>
    <property type="evidence" value="ECO:0007669"/>
    <property type="project" value="UniProtKB-KW"/>
</dbReference>
<dbReference type="CDD" id="cd01908">
    <property type="entry name" value="YafJ"/>
    <property type="match status" value="1"/>
</dbReference>
<feature type="region of interest" description="Disordered" evidence="2">
    <location>
        <begin position="253"/>
        <end position="289"/>
    </location>
</feature>
<dbReference type="InterPro" id="IPR017932">
    <property type="entry name" value="GATase_2_dom"/>
</dbReference>
<proteinExistence type="predicted"/>
<evidence type="ECO:0000256" key="2">
    <source>
        <dbReference type="SAM" id="MobiDB-lite"/>
    </source>
</evidence>
<dbReference type="OrthoDB" id="9804310at2"/>
<keyword evidence="4" id="KW-0808">Transferase</keyword>
<evidence type="ECO:0000313" key="4">
    <source>
        <dbReference type="EMBL" id="KHL01614.1"/>
    </source>
</evidence>
<dbReference type="RefSeq" id="WP_043125389.1">
    <property type="nucleotide sequence ID" value="NZ_JTDL01000140.1"/>
</dbReference>
<dbReference type="EMBL" id="JTDL01000140">
    <property type="protein sequence ID" value="KHL01614.1"/>
    <property type="molecule type" value="Genomic_DNA"/>
</dbReference>
<feature type="domain" description="Glutamine amidotransferase type-2" evidence="3">
    <location>
        <begin position="2"/>
        <end position="254"/>
    </location>
</feature>
<dbReference type="STRING" id="1338436.LK10_15345"/>
<dbReference type="PROSITE" id="PS51278">
    <property type="entry name" value="GATASE_TYPE_2"/>
    <property type="match status" value="1"/>
</dbReference>
<sequence length="289" mass="31886">MCRLFGLHSGQARAKATFWLLNAPASLLEQSRREPDGTGVGVFTPEGRPRVEKQALAAWQDQAFAREARSLESTTFIAHVRYASTGAHTYVNTHPFEQGGRLFAHNGALAGLDKLERRLEDVGAAGLVHGETDSERMFALITAETRHSGGNLEEGIVNAVSWMAGHLPIFSLNFIITTATGMWALRYPESHELYVREDHVGPAATPDGLEATSPRISVRSHDISDRVLIATKRMDDDPRWRLMESGELIHVGPDLRPRSNRPFPARPAMQMELSDLDANAAASQQSRED</sequence>
<dbReference type="PANTHER" id="PTHR42824">
    <property type="entry name" value="GLUTAMINE AMIDOTRANSFERASE"/>
    <property type="match status" value="1"/>
</dbReference>
<reference evidence="4 5" key="1">
    <citation type="submission" date="2014-09" db="EMBL/GenBank/DDBJ databases">
        <title>Genome sequence of Sinomonas sp. MUSC 117.</title>
        <authorList>
            <person name="Lee L.-H."/>
        </authorList>
    </citation>
    <scope>NUCLEOTIDE SEQUENCE [LARGE SCALE GENOMIC DNA]</scope>
    <source>
        <strain evidence="4 5">MUSC 117</strain>
    </source>
</reference>
<dbReference type="Proteomes" id="UP000030982">
    <property type="component" value="Unassembled WGS sequence"/>
</dbReference>
<evidence type="ECO:0000313" key="5">
    <source>
        <dbReference type="Proteomes" id="UP000030982"/>
    </source>
</evidence>
<dbReference type="PANTHER" id="PTHR42824:SF1">
    <property type="entry name" value="GLUTAMINE AMIDOTRANSFERASE YAFJ-RELATED"/>
    <property type="match status" value="1"/>
</dbReference>
<keyword evidence="5" id="KW-1185">Reference proteome</keyword>
<name>A0A0B2ADE1_9MICC</name>
<comment type="caution">
    <text evidence="4">The sequence shown here is derived from an EMBL/GenBank/DDBJ whole genome shotgun (WGS) entry which is preliminary data.</text>
</comment>
<organism evidence="4 5">
    <name type="scientific">Sinomonas humi</name>
    <dbReference type="NCBI Taxonomy" id="1338436"/>
    <lineage>
        <taxon>Bacteria</taxon>
        <taxon>Bacillati</taxon>
        <taxon>Actinomycetota</taxon>
        <taxon>Actinomycetes</taxon>
        <taxon>Micrococcales</taxon>
        <taxon>Micrococcaceae</taxon>
        <taxon>Sinomonas</taxon>
    </lineage>
</organism>
<dbReference type="InterPro" id="IPR029055">
    <property type="entry name" value="Ntn_hydrolases_N"/>
</dbReference>
<dbReference type="AlphaFoldDB" id="A0A0B2ADE1"/>
<accession>A0A0B2ADE1</accession>
<dbReference type="SUPFAM" id="SSF56235">
    <property type="entry name" value="N-terminal nucleophile aminohydrolases (Ntn hydrolases)"/>
    <property type="match status" value="1"/>
</dbReference>
<dbReference type="Gene3D" id="3.60.20.10">
    <property type="entry name" value="Glutamine Phosphoribosylpyrophosphate, subunit 1, domain 1"/>
    <property type="match status" value="1"/>
</dbReference>
<dbReference type="InterPro" id="IPR026869">
    <property type="entry name" value="EgtC-like"/>
</dbReference>
<dbReference type="Pfam" id="PF13230">
    <property type="entry name" value="GATase_4"/>
    <property type="match status" value="1"/>
</dbReference>
<keyword evidence="1 4" id="KW-0315">Glutamine amidotransferase</keyword>
<protein>
    <submittedName>
        <fullName evidence="4">Glutamine amidotransferase</fullName>
    </submittedName>
</protein>
<evidence type="ECO:0000259" key="3">
    <source>
        <dbReference type="PROSITE" id="PS51278"/>
    </source>
</evidence>